<evidence type="ECO:0000256" key="1">
    <source>
        <dbReference type="SAM" id="MobiDB-lite"/>
    </source>
</evidence>
<evidence type="ECO:0000313" key="2">
    <source>
        <dbReference type="EnsemblMetazoa" id="GBRI027597-PA"/>
    </source>
</evidence>
<feature type="region of interest" description="Disordered" evidence="1">
    <location>
        <begin position="364"/>
        <end position="457"/>
    </location>
</feature>
<feature type="compositionally biased region" description="Polar residues" evidence="1">
    <location>
        <begin position="89"/>
        <end position="102"/>
    </location>
</feature>
<feature type="compositionally biased region" description="Low complexity" evidence="1">
    <location>
        <begin position="76"/>
        <end position="85"/>
    </location>
</feature>
<proteinExistence type="predicted"/>
<name>A0A1A9WPY3_9MUSC</name>
<feature type="region of interest" description="Disordered" evidence="1">
    <location>
        <begin position="719"/>
        <end position="752"/>
    </location>
</feature>
<feature type="compositionally biased region" description="Low complexity" evidence="1">
    <location>
        <begin position="488"/>
        <end position="499"/>
    </location>
</feature>
<feature type="compositionally biased region" description="Low complexity" evidence="1">
    <location>
        <begin position="445"/>
        <end position="455"/>
    </location>
</feature>
<feature type="region of interest" description="Disordered" evidence="1">
    <location>
        <begin position="227"/>
        <end position="284"/>
    </location>
</feature>
<dbReference type="EnsemblMetazoa" id="GBRI027597-RA">
    <property type="protein sequence ID" value="GBRI027597-PA"/>
    <property type="gene ID" value="GBRI027597"/>
</dbReference>
<organism evidence="2 3">
    <name type="scientific">Glossina brevipalpis</name>
    <dbReference type="NCBI Taxonomy" id="37001"/>
    <lineage>
        <taxon>Eukaryota</taxon>
        <taxon>Metazoa</taxon>
        <taxon>Ecdysozoa</taxon>
        <taxon>Arthropoda</taxon>
        <taxon>Hexapoda</taxon>
        <taxon>Insecta</taxon>
        <taxon>Pterygota</taxon>
        <taxon>Neoptera</taxon>
        <taxon>Endopterygota</taxon>
        <taxon>Diptera</taxon>
        <taxon>Brachycera</taxon>
        <taxon>Muscomorpha</taxon>
        <taxon>Hippoboscoidea</taxon>
        <taxon>Glossinidae</taxon>
        <taxon>Glossina</taxon>
    </lineage>
</organism>
<dbReference type="VEuPathDB" id="VectorBase:GBRI027597"/>
<feature type="compositionally biased region" description="Polar residues" evidence="1">
    <location>
        <begin position="595"/>
        <end position="605"/>
    </location>
</feature>
<protein>
    <submittedName>
        <fullName evidence="2">Uncharacterized protein</fullName>
    </submittedName>
</protein>
<dbReference type="Proteomes" id="UP000091820">
    <property type="component" value="Unassembled WGS sequence"/>
</dbReference>
<feature type="compositionally biased region" description="Polar residues" evidence="1">
    <location>
        <begin position="364"/>
        <end position="375"/>
    </location>
</feature>
<keyword evidence="3" id="KW-1185">Reference proteome</keyword>
<sequence>MAQGARNRVPGNSPQRQICVVTSDSSLETHHAQERQLSSAELSVFEQLTPASTAVLSRAIQEGLFAASHTTPQNVSPSPRESSPPRQCPNASQPLYSGTHTNVGRPARTGTSETRRTVCPATPEYRIPVGRPGPPVIRVQRPTEPIPEVYEDYQTPVANIDYYDNQLPLPCSPGTDEGAIYNPRGLGIRAPSTSASGRSPQNPPAVNILSRKLPAAIMPIAKCTNDGTPADYGRNKRSEQVRSPRARNAYREMPAPDYSISEYSRPSVQPNLPCPSTSGSSARRNTAVNQLGPCVFDHTRSTTRVRRESPEIAVNQPKIEVCHTSEDKGHHISPDRVKRTPVTSIQFRKVRVQPSKQELIEVFSASSEPTTSPQRGRSPAHTCGQPPMRHRQSFSSQTPQRPQQICEESGDKARSQMVERGPEVTRRLPLHAIGDVTSRIERAPQSKSAASSSPCSCPCPCPCSSPPGTTQSCPQQDRGKQPAEELSSGKSRVPSSRSPAENFPGYIVRRSPSPSRARPPCPQHQPRSQAICGGPGNVLEESSRSIGDLVTEKSRCDSPQRECGCREICPATESSRSQPGGSRAPSPARRVCSDGSPSTSQSPPDGNTPWIVVDQLIEALQDFLSSVPATTSSEQESPECEEIIEQQFADLLNANLLENEPECQPGQFLNSDDHAILRETTAALLAQLRTARVASQEPPVECPETATERKMDYLQVPGVKKSKHTKDKGTLAQEENVCPPCPPNSPSEPELDKPNIFKSIAKKISVTMDILSKLVHGRESPAVCGPKDTDKDTNPCAKVFSKKPHASCPLPKKKDDVDLPESYKACAYAKKCGRIQFDKHDHCNAVSTTTASRQLQIKELVMDNYCPGAIQETIDGAEDFNAVAFELARVPCVIDKNAYPSPPKEEPLSIIEAFLMRIDMEREGLKKGLKEDASEDEVKSALKKHFATEHNPTDLNASINSLLLAEMLTDVAVAKASKIITFEVDVQKWASAIPNKPNIKLVTYTATTTPLVLDLTSD</sequence>
<feature type="region of interest" description="Disordered" evidence="1">
    <location>
        <begin position="68"/>
        <end position="117"/>
    </location>
</feature>
<feature type="region of interest" description="Disordered" evidence="1">
    <location>
        <begin position="470"/>
        <end position="609"/>
    </location>
</feature>
<feature type="compositionally biased region" description="Polar residues" evidence="1">
    <location>
        <begin position="261"/>
        <end position="284"/>
    </location>
</feature>
<evidence type="ECO:0000313" key="3">
    <source>
        <dbReference type="Proteomes" id="UP000091820"/>
    </source>
</evidence>
<feature type="compositionally biased region" description="Basic and acidic residues" evidence="1">
    <location>
        <begin position="550"/>
        <end position="565"/>
    </location>
</feature>
<feature type="compositionally biased region" description="Basic and acidic residues" evidence="1">
    <location>
        <begin position="233"/>
        <end position="242"/>
    </location>
</feature>
<accession>A0A1A9WPY3</accession>
<feature type="compositionally biased region" description="Polar residues" evidence="1">
    <location>
        <begin position="393"/>
        <end position="403"/>
    </location>
</feature>
<reference evidence="3" key="1">
    <citation type="submission" date="2014-03" db="EMBL/GenBank/DDBJ databases">
        <authorList>
            <person name="Aksoy S."/>
            <person name="Warren W."/>
            <person name="Wilson R.K."/>
        </authorList>
    </citation>
    <scope>NUCLEOTIDE SEQUENCE [LARGE SCALE GENOMIC DNA]</scope>
    <source>
        <strain evidence="3">IAEA</strain>
    </source>
</reference>
<reference evidence="2" key="2">
    <citation type="submission" date="2020-05" db="UniProtKB">
        <authorList>
            <consortium name="EnsemblMetazoa"/>
        </authorList>
    </citation>
    <scope>IDENTIFICATION</scope>
    <source>
        <strain evidence="2">IAEA</strain>
    </source>
</reference>
<dbReference type="AlphaFoldDB" id="A0A1A9WPY3"/>